<accession>A0ABR7QRF8</accession>
<dbReference type="Proteomes" id="UP000618952">
    <property type="component" value="Unassembled WGS sequence"/>
</dbReference>
<organism evidence="2 3">
    <name type="scientific">Arenibacter arenosicollis</name>
    <dbReference type="NCBI Taxonomy" id="2762274"/>
    <lineage>
        <taxon>Bacteria</taxon>
        <taxon>Pseudomonadati</taxon>
        <taxon>Bacteroidota</taxon>
        <taxon>Flavobacteriia</taxon>
        <taxon>Flavobacteriales</taxon>
        <taxon>Flavobacteriaceae</taxon>
        <taxon>Arenibacter</taxon>
    </lineage>
</organism>
<feature type="coiled-coil region" evidence="1">
    <location>
        <begin position="86"/>
        <end position="116"/>
    </location>
</feature>
<dbReference type="EMBL" id="JACLHY010000022">
    <property type="protein sequence ID" value="MBC8769766.1"/>
    <property type="molecule type" value="Genomic_DNA"/>
</dbReference>
<dbReference type="Gene3D" id="1.20.120.520">
    <property type="entry name" value="nmb1532 protein domain like"/>
    <property type="match status" value="1"/>
</dbReference>
<keyword evidence="1" id="KW-0175">Coiled coil</keyword>
<proteinExistence type="predicted"/>
<evidence type="ECO:0000313" key="3">
    <source>
        <dbReference type="Proteomes" id="UP000618952"/>
    </source>
</evidence>
<comment type="caution">
    <text evidence="2">The sequence shown here is derived from an EMBL/GenBank/DDBJ whole genome shotgun (WGS) entry which is preliminary data.</text>
</comment>
<gene>
    <name evidence="2" type="ORF">H4O18_17335</name>
</gene>
<protein>
    <submittedName>
        <fullName evidence="2">Hemerythrin domain-containing protein</fullName>
    </submittedName>
</protein>
<sequence length="153" mass="18594">MKTKPIKRHQALQPLSRDHHQGLLLSWKIRTGFAKGISVDRIKNYTDWFYKIHLIPHFKEEEKYIFPILGNDNELDKKAIAQHRRLDRLFNSSLELKKSLNRIEEELEQHIRFEERVLFNEIQKVATKQQMEFILEHHKETKFLDNNTDTFWE</sequence>
<evidence type="ECO:0000256" key="1">
    <source>
        <dbReference type="SAM" id="Coils"/>
    </source>
</evidence>
<dbReference type="RefSeq" id="WP_187586904.1">
    <property type="nucleotide sequence ID" value="NZ_JACLHY010000022.1"/>
</dbReference>
<name>A0ABR7QRF8_9FLAO</name>
<keyword evidence="3" id="KW-1185">Reference proteome</keyword>
<reference evidence="2 3" key="1">
    <citation type="submission" date="2020-08" db="EMBL/GenBank/DDBJ databases">
        <title>Arenibacter gaetbuli sp. nov., isolated from a sand dune.</title>
        <authorList>
            <person name="Park S."/>
            <person name="Yoon J.-H."/>
        </authorList>
    </citation>
    <scope>NUCLEOTIDE SEQUENCE [LARGE SCALE GENOMIC DNA]</scope>
    <source>
        <strain evidence="2 3">BSSL-BM3</strain>
    </source>
</reference>
<evidence type="ECO:0000313" key="2">
    <source>
        <dbReference type="EMBL" id="MBC8769766.1"/>
    </source>
</evidence>